<protein>
    <submittedName>
        <fullName evidence="2">Metallo-beta-lactamase superfamily protein</fullName>
    </submittedName>
</protein>
<keyword evidence="3" id="KW-1185">Reference proteome</keyword>
<feature type="domain" description="Metallo-beta-lactamase" evidence="1">
    <location>
        <begin position="29"/>
        <end position="221"/>
    </location>
</feature>
<dbReference type="InterPro" id="IPR001279">
    <property type="entry name" value="Metallo-B-lactamas"/>
</dbReference>
<dbReference type="CDD" id="cd07709">
    <property type="entry name" value="flavodiiron_proteins_MBL-fold"/>
    <property type="match status" value="1"/>
</dbReference>
<evidence type="ECO:0000313" key="2">
    <source>
        <dbReference type="EMBL" id="SFU90493.1"/>
    </source>
</evidence>
<dbReference type="Proteomes" id="UP000183656">
    <property type="component" value="Unassembled WGS sequence"/>
</dbReference>
<dbReference type="InterPro" id="IPR036866">
    <property type="entry name" value="RibonucZ/Hydroxyglut_hydro"/>
</dbReference>
<evidence type="ECO:0000313" key="3">
    <source>
        <dbReference type="Proteomes" id="UP000183656"/>
    </source>
</evidence>
<gene>
    <name evidence="2" type="ORF">SAMN04489707_103422</name>
</gene>
<accession>A0A1I7JZ78</accession>
<dbReference type="RefSeq" id="WP_054256998.1">
    <property type="nucleotide sequence ID" value="NZ_CYIG01000030.1"/>
</dbReference>
<reference evidence="2 3" key="1">
    <citation type="submission" date="2016-10" db="EMBL/GenBank/DDBJ databases">
        <authorList>
            <person name="de Groot N.N."/>
        </authorList>
    </citation>
    <scope>NUCLEOTIDE SEQUENCE [LARGE SCALE GENOMIC DNA]</scope>
    <source>
        <strain evidence="2 3">R-24608</strain>
    </source>
</reference>
<dbReference type="EMBL" id="FPBX01000034">
    <property type="protein sequence ID" value="SFU90493.1"/>
    <property type="molecule type" value="Genomic_DNA"/>
</dbReference>
<dbReference type="SMART" id="SM00849">
    <property type="entry name" value="Lactamase_B"/>
    <property type="match status" value="1"/>
</dbReference>
<dbReference type="PANTHER" id="PTHR43041">
    <property type="entry name" value="HYDROLASE, METALLO-BETA-LACTAMASE SUPERFAMILY"/>
    <property type="match status" value="1"/>
</dbReference>
<organism evidence="2 3">
    <name type="scientific">Paenacidovorax caeni</name>
    <dbReference type="NCBI Taxonomy" id="343013"/>
    <lineage>
        <taxon>Bacteria</taxon>
        <taxon>Pseudomonadati</taxon>
        <taxon>Pseudomonadota</taxon>
        <taxon>Betaproteobacteria</taxon>
        <taxon>Burkholderiales</taxon>
        <taxon>Comamonadaceae</taxon>
        <taxon>Paenacidovorax</taxon>
    </lineage>
</organism>
<sequence length="277" mass="30877">MAPIELYRDSNHACLMFTDLIEEDGQAIQANQFLIVDGDTGAVIDPGGNLAFNELFMGMGRYFSPQKLSYVIASHADPDIIASLDRWLTSTNATLVISRIWERFAPHFTKAGKTENRVIGVPDSGGHLPLGRHELVLLPAHFMHSEGNFHFYDPVSRILFTGDLGVSLTTGAEARVPVTDLAAHIPRMEGFHRRYMVSNKILRLWVRMARQLDIAMLVPQHGAPILGKPAINAFFDWLENLPCGIDLFDERAYQIPTGHIDPVTRQMRAPLRPAQAA</sequence>
<evidence type="ECO:0000259" key="1">
    <source>
        <dbReference type="SMART" id="SM00849"/>
    </source>
</evidence>
<dbReference type="InterPro" id="IPR045761">
    <property type="entry name" value="ODP_dom"/>
</dbReference>
<dbReference type="AlphaFoldDB" id="A0A1I7JZ78"/>
<dbReference type="Gene3D" id="3.60.15.10">
    <property type="entry name" value="Ribonuclease Z/Hydroxyacylglutathione hydrolase-like"/>
    <property type="match status" value="1"/>
</dbReference>
<dbReference type="PANTHER" id="PTHR43041:SF1">
    <property type="entry name" value="METALLO-BETA-LACTAMASE DOMAIN-CONTAINING PROTEIN"/>
    <property type="match status" value="1"/>
</dbReference>
<dbReference type="SUPFAM" id="SSF56281">
    <property type="entry name" value="Metallo-hydrolase/oxidoreductase"/>
    <property type="match status" value="1"/>
</dbReference>
<dbReference type="Pfam" id="PF19583">
    <property type="entry name" value="ODP"/>
    <property type="match status" value="1"/>
</dbReference>
<proteinExistence type="predicted"/>
<name>A0A1I7JZ78_9BURK</name>
<dbReference type="STRING" id="343013.SAMN04489707_103422"/>
<dbReference type="OrthoDB" id="9768433at2"/>